<dbReference type="Proteomes" id="UP000218209">
    <property type="component" value="Unassembled WGS sequence"/>
</dbReference>
<proteinExistence type="predicted"/>
<reference evidence="1 2" key="1">
    <citation type="submission" date="2017-03" db="EMBL/GenBank/DDBJ databases">
        <title>WGS assembly of Porphyra umbilicalis.</title>
        <authorList>
            <person name="Brawley S.H."/>
            <person name="Blouin N.A."/>
            <person name="Ficko-Blean E."/>
            <person name="Wheeler G.L."/>
            <person name="Lohr M."/>
            <person name="Goodson H.V."/>
            <person name="Jenkins J.W."/>
            <person name="Blaby-Haas C.E."/>
            <person name="Helliwell K.E."/>
            <person name="Chan C."/>
            <person name="Marriage T."/>
            <person name="Bhattacharya D."/>
            <person name="Klein A.S."/>
            <person name="Badis Y."/>
            <person name="Brodie J."/>
            <person name="Cao Y."/>
            <person name="Collen J."/>
            <person name="Dittami S.M."/>
            <person name="Gachon C.M."/>
            <person name="Green B.R."/>
            <person name="Karpowicz S."/>
            <person name="Kim J.W."/>
            <person name="Kudahl U."/>
            <person name="Lin S."/>
            <person name="Michel G."/>
            <person name="Mittag M."/>
            <person name="Olson B.J."/>
            <person name="Pangilinan J."/>
            <person name="Peng Y."/>
            <person name="Qiu H."/>
            <person name="Shu S."/>
            <person name="Singer J.T."/>
            <person name="Smith A.G."/>
            <person name="Sprecher B.N."/>
            <person name="Wagner V."/>
            <person name="Wang W."/>
            <person name="Wang Z.-Y."/>
            <person name="Yan J."/>
            <person name="Yarish C."/>
            <person name="Zoeuner-Riek S."/>
            <person name="Zhuang Y."/>
            <person name="Zou Y."/>
            <person name="Lindquist E.A."/>
            <person name="Grimwood J."/>
            <person name="Barry K."/>
            <person name="Rokhsar D.S."/>
            <person name="Schmutz J."/>
            <person name="Stiller J.W."/>
            <person name="Grossman A.R."/>
            <person name="Prochnik S.E."/>
        </authorList>
    </citation>
    <scope>NUCLEOTIDE SEQUENCE [LARGE SCALE GENOMIC DNA]</scope>
    <source>
        <strain evidence="1">4086291</strain>
    </source>
</reference>
<dbReference type="EMBL" id="KV919350">
    <property type="protein sequence ID" value="OSX69953.1"/>
    <property type="molecule type" value="Genomic_DNA"/>
</dbReference>
<accession>A0A1X6NNL7</accession>
<name>A0A1X6NNL7_PORUM</name>
<sequence length="477" mass="49850">MRQSVCFGSPFFSATAHPRAVESALLFPLSLSTLFFLPPTPACLCRFPTRCLQPHPTGTMPIERLGGQSPTVGLNNIYMVHVDKAGDELPENDGTFMSDTLVARLHADPPVTDVILISHGYNVQDGATAVAGYRQWASAMGAHARGLAQIRSARCGTFTPLIIGLHWPSSVVRHLLAAYQQPTPASVAKAGKSLLKGGLAAGWVVGSSAVAALSAMDTCRGGLGKKLAKGVQAGGRAAVEGTQDCVFGDYQRRAATVGRGTGHRLLVKLMTAAAGVEAAATVAAGARRSPPPPIAFHAAGHSLGCHVVCGAVAGPEVDGGGVKPALPRRLHSLVLIQGAMPADCLSTGGVYRVVRPSVAGVVIVTTSTTDNALGLYATGWGEAIGVVGAKWTGAASRKPSVLRLKAATRYRFRPGQLINVDAREYIRNDSDACFNLCGGHLNFLHIEVLQVVWDAMTTPVDSRAYTVTSTIRVKPTS</sequence>
<evidence type="ECO:0000313" key="2">
    <source>
        <dbReference type="Proteomes" id="UP000218209"/>
    </source>
</evidence>
<keyword evidence="2" id="KW-1185">Reference proteome</keyword>
<evidence type="ECO:0000313" key="1">
    <source>
        <dbReference type="EMBL" id="OSX69953.1"/>
    </source>
</evidence>
<protein>
    <submittedName>
        <fullName evidence="1">Uncharacterized protein</fullName>
    </submittedName>
</protein>
<gene>
    <name evidence="1" type="ORF">BU14_0985s0005</name>
</gene>
<organism evidence="1 2">
    <name type="scientific">Porphyra umbilicalis</name>
    <name type="common">Purple laver</name>
    <name type="synonym">Red alga</name>
    <dbReference type="NCBI Taxonomy" id="2786"/>
    <lineage>
        <taxon>Eukaryota</taxon>
        <taxon>Rhodophyta</taxon>
        <taxon>Bangiophyceae</taxon>
        <taxon>Bangiales</taxon>
        <taxon>Bangiaceae</taxon>
        <taxon>Porphyra</taxon>
    </lineage>
</organism>
<dbReference type="AlphaFoldDB" id="A0A1X6NNL7"/>